<dbReference type="OrthoDB" id="47494at2759"/>
<protein>
    <recommendedName>
        <fullName evidence="6">FAD-binding domain-containing protein</fullName>
    </recommendedName>
</protein>
<comment type="caution">
    <text evidence="7">The sequence shown here is derived from an EMBL/GenBank/DDBJ whole genome shotgun (WGS) entry which is preliminary data.</text>
</comment>
<dbReference type="EMBL" id="JAGPNK010000004">
    <property type="protein sequence ID" value="KAH7322400.1"/>
    <property type="molecule type" value="Genomic_DNA"/>
</dbReference>
<dbReference type="AlphaFoldDB" id="A0A8K0WUB2"/>
<evidence type="ECO:0000256" key="1">
    <source>
        <dbReference type="ARBA" id="ARBA00001974"/>
    </source>
</evidence>
<evidence type="ECO:0000256" key="4">
    <source>
        <dbReference type="ARBA" id="ARBA00023002"/>
    </source>
</evidence>
<proteinExistence type="predicted"/>
<accession>A0A8K0WUB2</accession>
<dbReference type="InterPro" id="IPR036188">
    <property type="entry name" value="FAD/NAD-bd_sf"/>
</dbReference>
<dbReference type="PANTHER" id="PTHR47178:SF2">
    <property type="entry name" value="FAD-BINDING DOMAIN-CONTAINING PROTEIN"/>
    <property type="match status" value="1"/>
</dbReference>
<keyword evidence="8" id="KW-1185">Reference proteome</keyword>
<feature type="domain" description="FAD-binding" evidence="6">
    <location>
        <begin position="80"/>
        <end position="304"/>
    </location>
</feature>
<evidence type="ECO:0000259" key="6">
    <source>
        <dbReference type="Pfam" id="PF01494"/>
    </source>
</evidence>
<evidence type="ECO:0000256" key="2">
    <source>
        <dbReference type="ARBA" id="ARBA00022630"/>
    </source>
</evidence>
<sequence length="366" mass="40864">MYIHRPREWGMSLHWGTEAVKRLLSPDLRDRIKETWTDPTLPDDSFYELPIYAGHTGELLGKTPDRSMRVTRRKMRKLFSENLDIQYGKHLSAITKSEEGVTVAFTDGSLAHGHLVVGCDGANSTTRQLLVGDAGKVQYLDLTMINFTCKFDLDTSRLIRDTHPFAFNSYHPANRMFWISAQDIGDPEDPATWTFQLIMSWPGSPRGGDEALADQEARTAFLKGMASEYAQPWRTILEKLPSDVKFGTDKVCSWRPFDWSTTTPLAGSATLAGDAAHPFPPYRGQGLNTGLEDANELVAALNHISSNSKDLRTAVQRYEKGMLARAFAEIPLSEKSASAAHDFQRIHEHPILKMGLDKASKAANNI</sequence>
<keyword evidence="3" id="KW-0274">FAD</keyword>
<reference evidence="7" key="1">
    <citation type="journal article" date="2021" name="Nat. Commun.">
        <title>Genetic determinants of endophytism in the Arabidopsis root mycobiome.</title>
        <authorList>
            <person name="Mesny F."/>
            <person name="Miyauchi S."/>
            <person name="Thiergart T."/>
            <person name="Pickel B."/>
            <person name="Atanasova L."/>
            <person name="Karlsson M."/>
            <person name="Huettel B."/>
            <person name="Barry K.W."/>
            <person name="Haridas S."/>
            <person name="Chen C."/>
            <person name="Bauer D."/>
            <person name="Andreopoulos W."/>
            <person name="Pangilinan J."/>
            <person name="LaButti K."/>
            <person name="Riley R."/>
            <person name="Lipzen A."/>
            <person name="Clum A."/>
            <person name="Drula E."/>
            <person name="Henrissat B."/>
            <person name="Kohler A."/>
            <person name="Grigoriev I.V."/>
            <person name="Martin F.M."/>
            <person name="Hacquard S."/>
        </authorList>
    </citation>
    <scope>NUCLEOTIDE SEQUENCE</scope>
    <source>
        <strain evidence="7">MPI-CAGE-CH-0235</strain>
    </source>
</reference>
<evidence type="ECO:0000256" key="5">
    <source>
        <dbReference type="ARBA" id="ARBA00023033"/>
    </source>
</evidence>
<dbReference type="GO" id="GO:0071949">
    <property type="term" value="F:FAD binding"/>
    <property type="evidence" value="ECO:0007669"/>
    <property type="project" value="InterPro"/>
</dbReference>
<name>A0A8K0WUB2_9HYPO</name>
<evidence type="ECO:0000313" key="7">
    <source>
        <dbReference type="EMBL" id="KAH7322400.1"/>
    </source>
</evidence>
<comment type="cofactor">
    <cofactor evidence="1">
        <name>FAD</name>
        <dbReference type="ChEBI" id="CHEBI:57692"/>
    </cofactor>
</comment>
<keyword evidence="2" id="KW-0285">Flavoprotein</keyword>
<dbReference type="Gene3D" id="3.50.50.60">
    <property type="entry name" value="FAD/NAD(P)-binding domain"/>
    <property type="match status" value="1"/>
</dbReference>
<keyword evidence="5" id="KW-0503">Monooxygenase</keyword>
<organism evidence="7 8">
    <name type="scientific">Stachybotrys elegans</name>
    <dbReference type="NCBI Taxonomy" id="80388"/>
    <lineage>
        <taxon>Eukaryota</taxon>
        <taxon>Fungi</taxon>
        <taxon>Dikarya</taxon>
        <taxon>Ascomycota</taxon>
        <taxon>Pezizomycotina</taxon>
        <taxon>Sordariomycetes</taxon>
        <taxon>Hypocreomycetidae</taxon>
        <taxon>Hypocreales</taxon>
        <taxon>Stachybotryaceae</taxon>
        <taxon>Stachybotrys</taxon>
    </lineage>
</organism>
<evidence type="ECO:0000313" key="8">
    <source>
        <dbReference type="Proteomes" id="UP000813444"/>
    </source>
</evidence>
<dbReference type="PRINTS" id="PR00420">
    <property type="entry name" value="RNGMNOXGNASE"/>
</dbReference>
<keyword evidence="4" id="KW-0560">Oxidoreductase</keyword>
<dbReference type="Pfam" id="PF01494">
    <property type="entry name" value="FAD_binding_3"/>
    <property type="match status" value="1"/>
</dbReference>
<gene>
    <name evidence="7" type="ORF">B0I35DRAFT_458741</name>
</gene>
<dbReference type="InterPro" id="IPR002938">
    <property type="entry name" value="FAD-bd"/>
</dbReference>
<dbReference type="PANTHER" id="PTHR47178">
    <property type="entry name" value="MONOOXYGENASE, FAD-BINDING"/>
    <property type="match status" value="1"/>
</dbReference>
<dbReference type="Proteomes" id="UP000813444">
    <property type="component" value="Unassembled WGS sequence"/>
</dbReference>
<dbReference type="SUPFAM" id="SSF51905">
    <property type="entry name" value="FAD/NAD(P)-binding domain"/>
    <property type="match status" value="1"/>
</dbReference>
<dbReference type="GO" id="GO:0004497">
    <property type="term" value="F:monooxygenase activity"/>
    <property type="evidence" value="ECO:0007669"/>
    <property type="project" value="UniProtKB-KW"/>
</dbReference>
<evidence type="ECO:0000256" key="3">
    <source>
        <dbReference type="ARBA" id="ARBA00022827"/>
    </source>
</evidence>